<dbReference type="Proteomes" id="UP000326951">
    <property type="component" value="Chromosome"/>
</dbReference>
<evidence type="ECO:0000313" key="2">
    <source>
        <dbReference type="EMBL" id="BBN99181.1"/>
    </source>
</evidence>
<accession>A0A5K7WWW8</accession>
<gene>
    <name evidence="2" type="ORF">St703_18860</name>
</gene>
<organism evidence="2 3">
    <name type="scientific">Sporolactobacillus terrae</name>
    <dbReference type="NCBI Taxonomy" id="269673"/>
    <lineage>
        <taxon>Bacteria</taxon>
        <taxon>Bacillati</taxon>
        <taxon>Bacillota</taxon>
        <taxon>Bacilli</taxon>
        <taxon>Bacillales</taxon>
        <taxon>Sporolactobacillaceae</taxon>
        <taxon>Sporolactobacillus</taxon>
    </lineage>
</organism>
<dbReference type="AlphaFoldDB" id="A0A5K7WWW8"/>
<dbReference type="Pfam" id="PF13274">
    <property type="entry name" value="SocA_Panacea"/>
    <property type="match status" value="1"/>
</dbReference>
<dbReference type="RefSeq" id="WP_152080559.1">
    <property type="nucleotide sequence ID" value="NZ_AP021853.1"/>
</dbReference>
<evidence type="ECO:0000313" key="3">
    <source>
        <dbReference type="Proteomes" id="UP000326951"/>
    </source>
</evidence>
<sequence>MDYSALTVADYIINYVHAMKKTITNLQLQKILYFLQIKTFGESHETFFEDEIEKWKLGPVVPNVYHVYKMFGSNPISISFGGVDFEHLNHEDAKAIEQVVNELINENPFDLVERTHRHSAWSKEMEQINAGVQGIKYTKKEFEEAYSEDGAI</sequence>
<name>A0A5K7WWW8_9BACL</name>
<dbReference type="EMBL" id="AP021853">
    <property type="protein sequence ID" value="BBN99181.1"/>
    <property type="molecule type" value="Genomic_DNA"/>
</dbReference>
<evidence type="ECO:0000259" key="1">
    <source>
        <dbReference type="Pfam" id="PF13274"/>
    </source>
</evidence>
<reference evidence="2 3" key="1">
    <citation type="submission" date="2019-09" db="EMBL/GenBank/DDBJ databases">
        <title>Complete genome sequence of Sporolactobacillus terrae 70-3.</title>
        <authorList>
            <person name="Tanaka N."/>
            <person name="Shiwa Y."/>
            <person name="Fujita N."/>
            <person name="Tanasupawat S."/>
        </authorList>
    </citation>
    <scope>NUCLEOTIDE SEQUENCE [LARGE SCALE GENOMIC DNA]</scope>
    <source>
        <strain evidence="2 3">70-3</strain>
    </source>
</reference>
<protein>
    <recommendedName>
        <fullName evidence="1">Antitoxin SocA-like Panacea domain-containing protein</fullName>
    </recommendedName>
</protein>
<proteinExistence type="predicted"/>
<feature type="domain" description="Antitoxin SocA-like Panacea" evidence="1">
    <location>
        <begin position="28"/>
        <end position="121"/>
    </location>
</feature>
<dbReference type="InterPro" id="IPR025272">
    <property type="entry name" value="SocA_Panacea"/>
</dbReference>